<proteinExistence type="predicted"/>
<evidence type="ECO:0000313" key="2">
    <source>
        <dbReference type="Proteomes" id="UP001642360"/>
    </source>
</evidence>
<organism evidence="1 2">
    <name type="scientific">Ilex paraguariensis</name>
    <name type="common">yerba mate</name>
    <dbReference type="NCBI Taxonomy" id="185542"/>
    <lineage>
        <taxon>Eukaryota</taxon>
        <taxon>Viridiplantae</taxon>
        <taxon>Streptophyta</taxon>
        <taxon>Embryophyta</taxon>
        <taxon>Tracheophyta</taxon>
        <taxon>Spermatophyta</taxon>
        <taxon>Magnoliopsida</taxon>
        <taxon>eudicotyledons</taxon>
        <taxon>Gunneridae</taxon>
        <taxon>Pentapetalae</taxon>
        <taxon>asterids</taxon>
        <taxon>campanulids</taxon>
        <taxon>Aquifoliales</taxon>
        <taxon>Aquifoliaceae</taxon>
        <taxon>Ilex</taxon>
    </lineage>
</organism>
<dbReference type="EMBL" id="CAUOFW020001558">
    <property type="protein sequence ID" value="CAK9146306.1"/>
    <property type="molecule type" value="Genomic_DNA"/>
</dbReference>
<reference evidence="1 2" key="1">
    <citation type="submission" date="2024-02" db="EMBL/GenBank/DDBJ databases">
        <authorList>
            <person name="Vignale AGUSTIN F."/>
            <person name="Sosa J E."/>
            <person name="Modenutti C."/>
        </authorList>
    </citation>
    <scope>NUCLEOTIDE SEQUENCE [LARGE SCALE GENOMIC DNA]</scope>
</reference>
<name>A0ABC8RQ66_9AQUA</name>
<gene>
    <name evidence="1" type="ORF">ILEXP_LOCUS14139</name>
</gene>
<protein>
    <submittedName>
        <fullName evidence="1">Uncharacterized protein</fullName>
    </submittedName>
</protein>
<dbReference type="AlphaFoldDB" id="A0ABC8RQ66"/>
<dbReference type="PANTHER" id="PTHR47439">
    <property type="entry name" value="LOW MOLECULAR WEIGHT PHOSPHOTYROSINE PROTEIN PHOSPHATASE-RELATED"/>
    <property type="match status" value="1"/>
</dbReference>
<dbReference type="InterPro" id="IPR052995">
    <property type="entry name" value="LMW-PTP"/>
</dbReference>
<comment type="caution">
    <text evidence="1">The sequence shown here is derived from an EMBL/GenBank/DDBJ whole genome shotgun (WGS) entry which is preliminary data.</text>
</comment>
<sequence>MHIRRLMCSYCKRHNETEVPDPYHGGSQGFIKLLLDFLIFSAASFSPLMSFVHCSSKS</sequence>
<evidence type="ECO:0000313" key="1">
    <source>
        <dbReference type="EMBL" id="CAK9146306.1"/>
    </source>
</evidence>
<accession>A0ABC8RQ66</accession>
<dbReference type="PANTHER" id="PTHR47439:SF1">
    <property type="entry name" value="ACID PHOSPHATASE"/>
    <property type="match status" value="1"/>
</dbReference>
<keyword evidence="2" id="KW-1185">Reference proteome</keyword>
<dbReference type="Proteomes" id="UP001642360">
    <property type="component" value="Unassembled WGS sequence"/>
</dbReference>